<dbReference type="PRINTS" id="PR00738">
    <property type="entry name" value="GLHYDRLASE20"/>
</dbReference>
<accession>A0AAV2H4C5</accession>
<dbReference type="SUPFAM" id="SSF55545">
    <property type="entry name" value="beta-N-acetylhexosaminidase-like domain"/>
    <property type="match status" value="1"/>
</dbReference>
<dbReference type="Gene3D" id="2.60.40.10">
    <property type="entry name" value="Immunoglobulins"/>
    <property type="match status" value="1"/>
</dbReference>
<dbReference type="InterPro" id="IPR015883">
    <property type="entry name" value="Glyco_hydro_20_cat"/>
</dbReference>
<evidence type="ECO:0000313" key="10">
    <source>
        <dbReference type="EMBL" id="CAL1528529.1"/>
    </source>
</evidence>
<dbReference type="EMBL" id="CAXITT010000034">
    <property type="protein sequence ID" value="CAL1528529.1"/>
    <property type="molecule type" value="Genomic_DNA"/>
</dbReference>
<feature type="domain" description="Chitobiase/beta-hexosaminidases N-terminal" evidence="9">
    <location>
        <begin position="13"/>
        <end position="186"/>
    </location>
</feature>
<evidence type="ECO:0000256" key="2">
    <source>
        <dbReference type="ARBA" id="ARBA00006285"/>
    </source>
</evidence>
<dbReference type="InterPro" id="IPR025705">
    <property type="entry name" value="Beta_hexosaminidase_sua/sub"/>
</dbReference>
<evidence type="ECO:0000256" key="6">
    <source>
        <dbReference type="ARBA" id="ARBA00030512"/>
    </source>
</evidence>
<dbReference type="Gene3D" id="3.30.379.10">
    <property type="entry name" value="Chitobiase/beta-hexosaminidase domain 2-like"/>
    <property type="match status" value="1"/>
</dbReference>
<evidence type="ECO:0000313" key="11">
    <source>
        <dbReference type="Proteomes" id="UP001497497"/>
    </source>
</evidence>
<dbReference type="Proteomes" id="UP001497497">
    <property type="component" value="Unassembled WGS sequence"/>
</dbReference>
<dbReference type="Gene3D" id="3.20.20.80">
    <property type="entry name" value="Glycosidases"/>
    <property type="match status" value="1"/>
</dbReference>
<dbReference type="InterPro" id="IPR004866">
    <property type="entry name" value="CHB/HEX_N_dom"/>
</dbReference>
<evidence type="ECO:0000259" key="9">
    <source>
        <dbReference type="SMART" id="SM01081"/>
    </source>
</evidence>
<dbReference type="SUPFAM" id="SSF49384">
    <property type="entry name" value="Carbohydrate-binding domain"/>
    <property type="match status" value="1"/>
</dbReference>
<dbReference type="InterPro" id="IPR004867">
    <property type="entry name" value="CHB_C_dom"/>
</dbReference>
<organism evidence="10 11">
    <name type="scientific">Lymnaea stagnalis</name>
    <name type="common">Great pond snail</name>
    <name type="synonym">Helix stagnalis</name>
    <dbReference type="NCBI Taxonomy" id="6523"/>
    <lineage>
        <taxon>Eukaryota</taxon>
        <taxon>Metazoa</taxon>
        <taxon>Spiralia</taxon>
        <taxon>Lophotrochozoa</taxon>
        <taxon>Mollusca</taxon>
        <taxon>Gastropoda</taxon>
        <taxon>Heterobranchia</taxon>
        <taxon>Euthyneura</taxon>
        <taxon>Panpulmonata</taxon>
        <taxon>Hygrophila</taxon>
        <taxon>Lymnaeoidea</taxon>
        <taxon>Lymnaeidae</taxon>
        <taxon>Lymnaea</taxon>
    </lineage>
</organism>
<dbReference type="SUPFAM" id="SSF81296">
    <property type="entry name" value="E set domains"/>
    <property type="match status" value="1"/>
</dbReference>
<dbReference type="Pfam" id="PF00728">
    <property type="entry name" value="Glyco_hydro_20"/>
    <property type="match status" value="1"/>
</dbReference>
<dbReference type="GO" id="GO:0030247">
    <property type="term" value="F:polysaccharide binding"/>
    <property type="evidence" value="ECO:0007669"/>
    <property type="project" value="InterPro"/>
</dbReference>
<dbReference type="GO" id="GO:0005975">
    <property type="term" value="P:carbohydrate metabolic process"/>
    <property type="evidence" value="ECO:0007669"/>
    <property type="project" value="InterPro"/>
</dbReference>
<comment type="similarity">
    <text evidence="2">Belongs to the glycosyl hydrolase 20 family.</text>
</comment>
<dbReference type="AlphaFoldDB" id="A0AAV2H4C5"/>
<evidence type="ECO:0000256" key="5">
    <source>
        <dbReference type="ARBA" id="ARBA00023295"/>
    </source>
</evidence>
<feature type="non-terminal residue" evidence="10">
    <location>
        <position position="845"/>
    </location>
</feature>
<name>A0AAV2H4C5_LYMST</name>
<evidence type="ECO:0000256" key="7">
    <source>
        <dbReference type="ARBA" id="ARBA00033000"/>
    </source>
</evidence>
<dbReference type="InterPro" id="IPR017853">
    <property type="entry name" value="GH"/>
</dbReference>
<dbReference type="GO" id="GO:0030203">
    <property type="term" value="P:glycosaminoglycan metabolic process"/>
    <property type="evidence" value="ECO:0007669"/>
    <property type="project" value="TreeGrafter"/>
</dbReference>
<dbReference type="Pfam" id="PF03174">
    <property type="entry name" value="CHB_HEX_C"/>
    <property type="match status" value="1"/>
</dbReference>
<sequence length="845" mass="95975">TIQTQEDLDLLASTVVIKYQVEDNLSGGRALFSASITITNKCNVTLSYSTQHPQWSIYFSHLRMVEPTYLPADTSVNLEYAGVCFSHLNGCIFKLSPLKSFKTLHDGDTLSFKFNAQHYSASRTDIFPNWYIHVQGLEPRIIKSTEGESLKFVGSFDAAKQYKRFDYILPTGKHRYDIYQPFSPEVRFSRYPAVSKEQSHLKTVTPTPALTEMRGVGSLNLKDNNWIIDAPDEDFINEAFYLLDKTGVPISSKKMTCTTGVRPNKVISLKKSEVIPVINGLPDVEAYELVVDTSAEFIEISANTSAGAFYGVQTLLSLQAATLDKEAGILSDCLIKDVPRYTFRGMHLDISRNFHPKQEVLTLLDSMATYKLNKLHFHLSDDEGWRLEIPGLEELTEIGSRRGHDPKEDTCLLPLLGSGPFPTGLGCGYYSVEDYKEILRFAKARHIEVIPEIDMPGHSHAAVRAMTVRYNRLMSQKKQKEAEKYLLSDPKENCGSHAFSVQMLAENSMNPGLESTFTFIDKIIKELKEMHKDIQPLRIFHLGGDEVPYEAWDDSPSCQALVKSKVIESMEDLMEYFVTRVGKLTYKHGLELGAWQDGIVVKNKGPYKRNKFPNLNVLVHFWRNVWETGQAYDAHKLANEGYKVVLAPGTHFYFDHPHEPDPEERGLFWACRYIDTHKVFKFAPENLMSNADVKLTGEKITKLDLELLTETEDFTLLKKSDNVIGLQGQIWTELVRTSSQLHEMIFPRIIALAERAWHKSPWEDLDPKKRKSPEEVEWSSFAHTLGHKELLRLEADKIPYHIPPPGARVTGDGLLEMRSCYPGLPLSYSVDNGETWINFCRAVDV</sequence>
<dbReference type="InterPro" id="IPR029018">
    <property type="entry name" value="Hex-like_dom2"/>
</dbReference>
<dbReference type="Pfam" id="PF02838">
    <property type="entry name" value="Glyco_hydro_20b"/>
    <property type="match status" value="1"/>
</dbReference>
<proteinExistence type="inferred from homology"/>
<dbReference type="Gene3D" id="2.60.40.290">
    <property type="match status" value="1"/>
</dbReference>
<comment type="catalytic activity">
    <reaction evidence="1">
        <text>Hydrolysis of terminal non-reducing N-acetyl-D-hexosamine residues in N-acetyl-beta-D-hexosaminides.</text>
        <dbReference type="EC" id="3.2.1.52"/>
    </reaction>
</comment>
<keyword evidence="11" id="KW-1185">Reference proteome</keyword>
<dbReference type="PANTHER" id="PTHR22600:SF57">
    <property type="entry name" value="BETA-N-ACETYLHEXOSAMINIDASE"/>
    <property type="match status" value="1"/>
</dbReference>
<dbReference type="InterPro" id="IPR015882">
    <property type="entry name" value="HEX_bac_N"/>
</dbReference>
<feature type="active site" description="Proton donor" evidence="8">
    <location>
        <position position="546"/>
    </location>
</feature>
<dbReference type="SUPFAM" id="SSF51445">
    <property type="entry name" value="(Trans)glycosidases"/>
    <property type="match status" value="1"/>
</dbReference>
<comment type="caution">
    <text evidence="10">The sequence shown here is derived from an EMBL/GenBank/DDBJ whole genome shotgun (WGS) entry which is preliminary data.</text>
</comment>
<protein>
    <recommendedName>
        <fullName evidence="3">beta-N-acetylhexosaminidase</fullName>
        <ecNumber evidence="3">3.2.1.52</ecNumber>
    </recommendedName>
    <alternativeName>
        <fullName evidence="6">Beta-N-acetylhexosaminidase</fullName>
    </alternativeName>
    <alternativeName>
        <fullName evidence="7">N-acetyl-beta-glucosaminidase</fullName>
    </alternativeName>
</protein>
<dbReference type="EC" id="3.2.1.52" evidence="3"/>
<dbReference type="InterPro" id="IPR008965">
    <property type="entry name" value="CBM2/CBM3_carb-bd_dom_sf"/>
</dbReference>
<dbReference type="GO" id="GO:0016020">
    <property type="term" value="C:membrane"/>
    <property type="evidence" value="ECO:0007669"/>
    <property type="project" value="TreeGrafter"/>
</dbReference>
<dbReference type="InterPro" id="IPR014756">
    <property type="entry name" value="Ig_E-set"/>
</dbReference>
<feature type="non-terminal residue" evidence="10">
    <location>
        <position position="1"/>
    </location>
</feature>
<dbReference type="GO" id="GO:0004563">
    <property type="term" value="F:beta-N-acetylhexosaminidase activity"/>
    <property type="evidence" value="ECO:0007669"/>
    <property type="project" value="UniProtKB-EC"/>
</dbReference>
<dbReference type="Pfam" id="PF03173">
    <property type="entry name" value="CHB_HEX"/>
    <property type="match status" value="1"/>
</dbReference>
<dbReference type="SMART" id="SM01081">
    <property type="entry name" value="CHB_HEX"/>
    <property type="match status" value="1"/>
</dbReference>
<evidence type="ECO:0000256" key="3">
    <source>
        <dbReference type="ARBA" id="ARBA00012663"/>
    </source>
</evidence>
<dbReference type="PANTHER" id="PTHR22600">
    <property type="entry name" value="BETA-HEXOSAMINIDASE"/>
    <property type="match status" value="1"/>
</dbReference>
<evidence type="ECO:0000256" key="8">
    <source>
        <dbReference type="PIRSR" id="PIRSR625705-1"/>
    </source>
</evidence>
<evidence type="ECO:0000256" key="4">
    <source>
        <dbReference type="ARBA" id="ARBA00022801"/>
    </source>
</evidence>
<dbReference type="InterPro" id="IPR012291">
    <property type="entry name" value="CBM2_carb-bd_dom_sf"/>
</dbReference>
<dbReference type="InterPro" id="IPR013783">
    <property type="entry name" value="Ig-like_fold"/>
</dbReference>
<keyword evidence="4" id="KW-0378">Hydrolase</keyword>
<reference evidence="10 11" key="1">
    <citation type="submission" date="2024-04" db="EMBL/GenBank/DDBJ databases">
        <authorList>
            <consortium name="Genoscope - CEA"/>
            <person name="William W."/>
        </authorList>
    </citation>
    <scope>NUCLEOTIDE SEQUENCE [LARGE SCALE GENOMIC DNA]</scope>
</reference>
<evidence type="ECO:0000256" key="1">
    <source>
        <dbReference type="ARBA" id="ARBA00001231"/>
    </source>
</evidence>
<keyword evidence="5" id="KW-0326">Glycosidase</keyword>
<gene>
    <name evidence="10" type="ORF">GSLYS_00002699001</name>
</gene>